<evidence type="ECO:0000256" key="2">
    <source>
        <dbReference type="ARBA" id="ARBA00022729"/>
    </source>
</evidence>
<feature type="signal peptide" evidence="3">
    <location>
        <begin position="1"/>
        <end position="21"/>
    </location>
</feature>
<dbReference type="RefSeq" id="WP_117178776.1">
    <property type="nucleotide sequence ID" value="NZ_QFZK01000010.1"/>
</dbReference>
<evidence type="ECO:0000313" key="6">
    <source>
        <dbReference type="Proteomes" id="UP000260665"/>
    </source>
</evidence>
<comment type="caution">
    <text evidence="5">The sequence shown here is derived from an EMBL/GenBank/DDBJ whole genome shotgun (WGS) entry which is preliminary data.</text>
</comment>
<feature type="chain" id="PRO_5017801408" description="Outer membrane protein beta-barrel domain-containing protein" evidence="3">
    <location>
        <begin position="22"/>
        <end position="194"/>
    </location>
</feature>
<name>A0A3E1R9Q3_9BURK</name>
<dbReference type="Proteomes" id="UP000260665">
    <property type="component" value="Unassembled WGS sequence"/>
</dbReference>
<dbReference type="GO" id="GO:0009279">
    <property type="term" value="C:cell outer membrane"/>
    <property type="evidence" value="ECO:0007669"/>
    <property type="project" value="UniProtKB-SubCell"/>
</dbReference>
<dbReference type="AlphaFoldDB" id="A0A3E1R9Q3"/>
<evidence type="ECO:0000256" key="3">
    <source>
        <dbReference type="SAM" id="SignalP"/>
    </source>
</evidence>
<evidence type="ECO:0000256" key="1">
    <source>
        <dbReference type="ARBA" id="ARBA00004442"/>
    </source>
</evidence>
<organism evidence="5 6">
    <name type="scientific">Rhodoferax lacus</name>
    <dbReference type="NCBI Taxonomy" id="2184758"/>
    <lineage>
        <taxon>Bacteria</taxon>
        <taxon>Pseudomonadati</taxon>
        <taxon>Pseudomonadota</taxon>
        <taxon>Betaproteobacteria</taxon>
        <taxon>Burkholderiales</taxon>
        <taxon>Comamonadaceae</taxon>
        <taxon>Rhodoferax</taxon>
    </lineage>
</organism>
<gene>
    <name evidence="5" type="ORF">DIC66_15365</name>
</gene>
<accession>A0A3E1R9Q3</accession>
<comment type="subcellular location">
    <subcellularLocation>
        <location evidence="1">Cell outer membrane</location>
    </subcellularLocation>
</comment>
<proteinExistence type="predicted"/>
<evidence type="ECO:0000313" key="5">
    <source>
        <dbReference type="EMBL" id="RFO96094.1"/>
    </source>
</evidence>
<dbReference type="InterPro" id="IPR027385">
    <property type="entry name" value="Beta-barrel_OMP"/>
</dbReference>
<dbReference type="InterPro" id="IPR011250">
    <property type="entry name" value="OMP/PagP_B-barrel"/>
</dbReference>
<dbReference type="SUPFAM" id="SSF56925">
    <property type="entry name" value="OMPA-like"/>
    <property type="match status" value="1"/>
</dbReference>
<sequence>MRKLLTAIATAAALVTPLAHAQANNFEGFSVGLGVTSADTTSEVVTGTSTNASNTDNNAVLQLQYNMAVNNTFVVGFGGTANLGDLKAGTFGANQKKLKDGYSLYVAPGYVFTKGWMGYAKLAYLNASLQNSTGSSLSFDNGWGYGLGVQALFGKNWFGQAEYMVDQYNDRSSMPGQTDKLKSSVFALTAGYKF</sequence>
<keyword evidence="2 3" id="KW-0732">Signal</keyword>
<keyword evidence="6" id="KW-1185">Reference proteome</keyword>
<dbReference type="Pfam" id="PF13505">
    <property type="entry name" value="OMP_b-brl"/>
    <property type="match status" value="1"/>
</dbReference>
<dbReference type="OrthoDB" id="8759244at2"/>
<evidence type="ECO:0000259" key="4">
    <source>
        <dbReference type="Pfam" id="PF13505"/>
    </source>
</evidence>
<protein>
    <recommendedName>
        <fullName evidence="4">Outer membrane protein beta-barrel domain-containing protein</fullName>
    </recommendedName>
</protein>
<feature type="domain" description="Outer membrane protein beta-barrel" evidence="4">
    <location>
        <begin position="9"/>
        <end position="194"/>
    </location>
</feature>
<dbReference type="EMBL" id="QFZK01000010">
    <property type="protein sequence ID" value="RFO96094.1"/>
    <property type="molecule type" value="Genomic_DNA"/>
</dbReference>
<reference evidence="5 6" key="1">
    <citation type="submission" date="2018-05" db="EMBL/GenBank/DDBJ databases">
        <title>Rhodoferax soyangensis sp.nov., isolated from an oligotrophic freshwater lake.</title>
        <authorList>
            <person name="Park M."/>
        </authorList>
    </citation>
    <scope>NUCLEOTIDE SEQUENCE [LARGE SCALE GENOMIC DNA]</scope>
    <source>
        <strain evidence="5 6">IMCC26218</strain>
    </source>
</reference>